<reference evidence="4 5" key="1">
    <citation type="submission" date="2019-07" db="EMBL/GenBank/DDBJ databases">
        <authorList>
            <person name="Kim J.K."/>
            <person name="Cheong H.-M."/>
            <person name="Choi Y."/>
            <person name="Hwang K.J."/>
            <person name="Lee S."/>
            <person name="Choi C."/>
        </authorList>
    </citation>
    <scope>NUCLEOTIDE SEQUENCE [LARGE SCALE GENOMIC DNA]</scope>
    <source>
        <strain evidence="4 5">KS 22</strain>
    </source>
</reference>
<proteinExistence type="inferred from homology"/>
<dbReference type="AlphaFoldDB" id="A0A7G5BU81"/>
<dbReference type="Pfam" id="PF17783">
    <property type="entry name" value="WHD_CvfB"/>
    <property type="match status" value="1"/>
</dbReference>
<dbReference type="Pfam" id="PF13509">
    <property type="entry name" value="S1_2"/>
    <property type="match status" value="1"/>
</dbReference>
<dbReference type="InterPro" id="IPR011991">
    <property type="entry name" value="ArsR-like_HTH"/>
</dbReference>
<dbReference type="Proteomes" id="UP000515679">
    <property type="component" value="Chromosome"/>
</dbReference>
<dbReference type="PANTHER" id="PTHR37296:SF1">
    <property type="entry name" value="CONSERVED VIRULENCE FACTOR B"/>
    <property type="match status" value="1"/>
</dbReference>
<dbReference type="Gene3D" id="1.10.10.10">
    <property type="entry name" value="Winged helix-like DNA-binding domain superfamily/Winged helix DNA-binding domain"/>
    <property type="match status" value="1"/>
</dbReference>
<dbReference type="Gene3D" id="2.40.50.140">
    <property type="entry name" value="Nucleic acid-binding proteins"/>
    <property type="match status" value="2"/>
</dbReference>
<dbReference type="EMBL" id="CP041969">
    <property type="protein sequence ID" value="QMV40515.1"/>
    <property type="molecule type" value="Genomic_DNA"/>
</dbReference>
<dbReference type="CDD" id="cd00090">
    <property type="entry name" value="HTH_ARSR"/>
    <property type="match status" value="1"/>
</dbReference>
<dbReference type="InterPro" id="IPR039566">
    <property type="entry name" value="CvfB_S1_st"/>
</dbReference>
<name>A0A7G5BU81_9BACL</name>
<gene>
    <name evidence="4" type="ORF">FPL14_04305</name>
</gene>
<dbReference type="InterPro" id="IPR012340">
    <property type="entry name" value="NA-bd_OB-fold"/>
</dbReference>
<dbReference type="PANTHER" id="PTHR37296">
    <property type="entry name" value="CONSERVED VIRULENCE FACTOR B"/>
    <property type="match status" value="1"/>
</dbReference>
<comment type="similarity">
    <text evidence="2">Belongs to the CvfB family.</text>
</comment>
<sequence>MNLTAGTLQRLWVRREVSPYGWFLGFGAEDGPEVHLPYGEAVGTRPEIDSEIEVFLFHDDKERLTATLRKPLISLGEMAKLTVADFHPHFGFFLEMGIGRQLLLPLKQFPPERKNVWPQTGDELFVVMKHDKEGRMLARLAKIDDFASKVVRAPTTWLNQWREGWVTDVYRDGVFTLVDGGLLGFGVLGYIHDASMVHPLRIGQKFSARVTQVREDGRVSLSIKASKEVGRLEDADRILAFLKERPGGAMPYSDQTSADDIQRRFQLSKSAFKRALGKLMKEGLVTQKGNWTHLVTAEGESEHQSASDDGSPAT</sequence>
<keyword evidence="5" id="KW-1185">Reference proteome</keyword>
<dbReference type="PROSITE" id="PS50126">
    <property type="entry name" value="S1"/>
    <property type="match status" value="1"/>
</dbReference>
<protein>
    <submittedName>
        <fullName evidence="4">MarR family transcriptional regulator</fullName>
    </submittedName>
</protein>
<evidence type="ECO:0000313" key="5">
    <source>
        <dbReference type="Proteomes" id="UP000515679"/>
    </source>
</evidence>
<organism evidence="4 5">
    <name type="scientific">Cohnella cholangitidis</name>
    <dbReference type="NCBI Taxonomy" id="2598458"/>
    <lineage>
        <taxon>Bacteria</taxon>
        <taxon>Bacillati</taxon>
        <taxon>Bacillota</taxon>
        <taxon>Bacilli</taxon>
        <taxon>Bacillales</taxon>
        <taxon>Paenibacillaceae</taxon>
        <taxon>Cohnella</taxon>
    </lineage>
</organism>
<dbReference type="SUPFAM" id="SSF46785">
    <property type="entry name" value="Winged helix' DNA-binding domain"/>
    <property type="match status" value="1"/>
</dbReference>
<evidence type="ECO:0000256" key="2">
    <source>
        <dbReference type="PIRNR" id="PIRNR012524"/>
    </source>
</evidence>
<keyword evidence="1" id="KW-0238">DNA-binding</keyword>
<dbReference type="RefSeq" id="WP_182301866.1">
    <property type="nucleotide sequence ID" value="NZ_CP041969.1"/>
</dbReference>
<dbReference type="PIRSF" id="PIRSF012524">
    <property type="entry name" value="YitL_S1"/>
    <property type="match status" value="1"/>
</dbReference>
<dbReference type="InterPro" id="IPR048588">
    <property type="entry name" value="CvfB_S1_2nd"/>
</dbReference>
<dbReference type="SUPFAM" id="SSF50249">
    <property type="entry name" value="Nucleic acid-binding proteins"/>
    <property type="match status" value="1"/>
</dbReference>
<evidence type="ECO:0000256" key="1">
    <source>
        <dbReference type="ARBA" id="ARBA00023125"/>
    </source>
</evidence>
<evidence type="ECO:0000313" key="4">
    <source>
        <dbReference type="EMBL" id="QMV40515.1"/>
    </source>
</evidence>
<dbReference type="InterPro" id="IPR036390">
    <property type="entry name" value="WH_DNA-bd_sf"/>
</dbReference>
<feature type="domain" description="S1 motif" evidence="3">
    <location>
        <begin position="159"/>
        <end position="224"/>
    </location>
</feature>
<dbReference type="KEGG" id="cchl:FPL14_04305"/>
<evidence type="ECO:0000259" key="3">
    <source>
        <dbReference type="PROSITE" id="PS50126"/>
    </source>
</evidence>
<accession>A0A7G5BU81</accession>
<dbReference type="InterPro" id="IPR014464">
    <property type="entry name" value="CvfB_fam"/>
</dbReference>
<dbReference type="InterPro" id="IPR040764">
    <property type="entry name" value="CvfB_WH"/>
</dbReference>
<dbReference type="GO" id="GO:0003677">
    <property type="term" value="F:DNA binding"/>
    <property type="evidence" value="ECO:0007669"/>
    <property type="project" value="UniProtKB-KW"/>
</dbReference>
<dbReference type="Pfam" id="PF21191">
    <property type="entry name" value="CvfB_1st"/>
    <property type="match status" value="1"/>
</dbReference>
<dbReference type="InterPro" id="IPR003029">
    <property type="entry name" value="S1_domain"/>
</dbReference>
<dbReference type="InterPro" id="IPR036388">
    <property type="entry name" value="WH-like_DNA-bd_sf"/>
</dbReference>